<keyword evidence="3 7" id="KW-0812">Transmembrane</keyword>
<comment type="caution">
    <text evidence="9">The sequence shown here is derived from an EMBL/GenBank/DDBJ whole genome shotgun (WGS) entry which is preliminary data.</text>
</comment>
<feature type="transmembrane region" description="Helical" evidence="7">
    <location>
        <begin position="213"/>
        <end position="232"/>
    </location>
</feature>
<evidence type="ECO:0000256" key="6">
    <source>
        <dbReference type="ARBA" id="ARBA00038076"/>
    </source>
</evidence>
<dbReference type="GO" id="GO:0005886">
    <property type="term" value="C:plasma membrane"/>
    <property type="evidence" value="ECO:0007669"/>
    <property type="project" value="UniProtKB-SubCell"/>
</dbReference>
<evidence type="ECO:0000313" key="10">
    <source>
        <dbReference type="Proteomes" id="UP000284579"/>
    </source>
</evidence>
<evidence type="ECO:0000256" key="7">
    <source>
        <dbReference type="SAM" id="Phobius"/>
    </source>
</evidence>
<evidence type="ECO:0000256" key="3">
    <source>
        <dbReference type="ARBA" id="ARBA00022692"/>
    </source>
</evidence>
<name>A0A414QNN8_9FIRM</name>
<dbReference type="AlphaFoldDB" id="A0A414QNN8"/>
<accession>A0A414QNN8</accession>
<keyword evidence="5 7" id="KW-0472">Membrane</keyword>
<feature type="non-terminal residue" evidence="9">
    <location>
        <position position="1"/>
    </location>
</feature>
<reference evidence="9 10" key="1">
    <citation type="submission" date="2018-08" db="EMBL/GenBank/DDBJ databases">
        <title>A genome reference for cultivated species of the human gut microbiota.</title>
        <authorList>
            <person name="Zou Y."/>
            <person name="Xue W."/>
            <person name="Luo G."/>
        </authorList>
    </citation>
    <scope>NUCLEOTIDE SEQUENCE [LARGE SCALE GENOMIC DNA]</scope>
    <source>
        <strain evidence="9 10">AM23-3</strain>
    </source>
</reference>
<comment type="subcellular location">
    <subcellularLocation>
        <location evidence="1">Cell membrane</location>
        <topology evidence="1">Multi-pass membrane protein</topology>
    </subcellularLocation>
</comment>
<feature type="transmembrane region" description="Helical" evidence="7">
    <location>
        <begin position="158"/>
        <end position="178"/>
    </location>
</feature>
<keyword evidence="2" id="KW-1003">Cell membrane</keyword>
<comment type="similarity">
    <text evidence="6">Belongs to the ABC-4 integral membrane protein family.</text>
</comment>
<dbReference type="InterPro" id="IPR003838">
    <property type="entry name" value="ABC3_permease_C"/>
</dbReference>
<dbReference type="PANTHER" id="PTHR30572">
    <property type="entry name" value="MEMBRANE COMPONENT OF TRANSPORTER-RELATED"/>
    <property type="match status" value="1"/>
</dbReference>
<evidence type="ECO:0000256" key="4">
    <source>
        <dbReference type="ARBA" id="ARBA00022989"/>
    </source>
</evidence>
<feature type="domain" description="ABC3 transporter permease C-terminal" evidence="8">
    <location>
        <begin position="164"/>
        <end position="274"/>
    </location>
</feature>
<dbReference type="RefSeq" id="WP_147356975.1">
    <property type="nucleotide sequence ID" value="NZ_QRHO01000015.1"/>
</dbReference>
<organism evidence="9 10">
    <name type="scientific">Coprococcus comes</name>
    <dbReference type="NCBI Taxonomy" id="410072"/>
    <lineage>
        <taxon>Bacteria</taxon>
        <taxon>Bacillati</taxon>
        <taxon>Bacillota</taxon>
        <taxon>Clostridia</taxon>
        <taxon>Lachnospirales</taxon>
        <taxon>Lachnospiraceae</taxon>
        <taxon>Coprococcus</taxon>
    </lineage>
</organism>
<keyword evidence="4 7" id="KW-1133">Transmembrane helix</keyword>
<evidence type="ECO:0000256" key="2">
    <source>
        <dbReference type="ARBA" id="ARBA00022475"/>
    </source>
</evidence>
<evidence type="ECO:0000256" key="1">
    <source>
        <dbReference type="ARBA" id="ARBA00004651"/>
    </source>
</evidence>
<protein>
    <submittedName>
        <fullName evidence="9">ABC transporter permease</fullName>
    </submittedName>
</protein>
<evidence type="ECO:0000259" key="8">
    <source>
        <dbReference type="Pfam" id="PF02687"/>
    </source>
</evidence>
<gene>
    <name evidence="9" type="ORF">DW656_11470</name>
</gene>
<evidence type="ECO:0000313" key="9">
    <source>
        <dbReference type="EMBL" id="RHF82392.1"/>
    </source>
</evidence>
<feature type="transmembrane region" description="Helical" evidence="7">
    <location>
        <begin position="244"/>
        <end position="269"/>
    </location>
</feature>
<dbReference type="Pfam" id="PF02687">
    <property type="entry name" value="FtsX"/>
    <property type="match status" value="1"/>
</dbReference>
<dbReference type="EMBL" id="QRHO01000015">
    <property type="protein sequence ID" value="RHF82392.1"/>
    <property type="molecule type" value="Genomic_DNA"/>
</dbReference>
<evidence type="ECO:0000256" key="5">
    <source>
        <dbReference type="ARBA" id="ARBA00023136"/>
    </source>
</evidence>
<proteinExistence type="inferred from homology"/>
<dbReference type="Proteomes" id="UP000284579">
    <property type="component" value="Unassembled WGS sequence"/>
</dbReference>
<dbReference type="InterPro" id="IPR050250">
    <property type="entry name" value="Macrolide_Exporter_MacB"/>
</dbReference>
<dbReference type="GO" id="GO:0022857">
    <property type="term" value="F:transmembrane transporter activity"/>
    <property type="evidence" value="ECO:0007669"/>
    <property type="project" value="TreeGrafter"/>
</dbReference>
<sequence>DNSLLAVRDINHKHIVVEWRGEKCSWDTFKSGNYVLVDYGDKYAEHPVSYYQTGDVFQMEYKNGNQKDYKVIGEALMPYALDYPYADCIYITVLVPEEEYITQTGNESAMYAAIDAKKGEDKQIKEYIDKNILKENDMINVFSVLDMKESFQRYVSKYYMIGSFLVVILAFIGIMNFFNTTATSVISRKKELALLEVVGMTKKQISKMLEAEGLLYLGGAFMIAVLLVVVGAKQILINTLGTAFFFRLHLTIVPCVLMIPILVGIAYVIPKYQFEKMSRESVVERIRKE</sequence>
<dbReference type="PANTHER" id="PTHR30572:SF4">
    <property type="entry name" value="ABC TRANSPORTER PERMEASE YTRF"/>
    <property type="match status" value="1"/>
</dbReference>